<dbReference type="InterPro" id="IPR000867">
    <property type="entry name" value="IGFBP-like"/>
</dbReference>
<evidence type="ECO:0000256" key="1">
    <source>
        <dbReference type="ARBA" id="ARBA00004613"/>
    </source>
</evidence>
<dbReference type="Gene3D" id="2.60.40.10">
    <property type="entry name" value="Immunoglobulins"/>
    <property type="match status" value="1"/>
</dbReference>
<evidence type="ECO:0000259" key="8">
    <source>
        <dbReference type="PROSITE" id="PS50835"/>
    </source>
</evidence>
<keyword evidence="7" id="KW-0472">Membrane</keyword>
<evidence type="ECO:0000256" key="7">
    <source>
        <dbReference type="SAM" id="Phobius"/>
    </source>
</evidence>
<dbReference type="Gene3D" id="4.10.40.20">
    <property type="match status" value="1"/>
</dbReference>
<feature type="compositionally biased region" description="Basic residues" evidence="6">
    <location>
        <begin position="78"/>
        <end position="88"/>
    </location>
</feature>
<dbReference type="Pfam" id="PF13927">
    <property type="entry name" value="Ig_3"/>
    <property type="match status" value="1"/>
</dbReference>
<dbReference type="SUPFAM" id="SSF100895">
    <property type="entry name" value="Kazal-type serine protease inhibitors"/>
    <property type="match status" value="1"/>
</dbReference>
<dbReference type="AlphaFoldDB" id="A0A1D2N013"/>
<dbReference type="GO" id="GO:0009966">
    <property type="term" value="P:regulation of signal transduction"/>
    <property type="evidence" value="ECO:0007669"/>
    <property type="project" value="TreeGrafter"/>
</dbReference>
<protein>
    <submittedName>
        <fullName evidence="11">Insulin-like growth factor-binding protein-related protein 1</fullName>
    </submittedName>
</protein>
<feature type="domain" description="Kazal-like" evidence="10">
    <location>
        <begin position="231"/>
        <end position="279"/>
    </location>
</feature>
<evidence type="ECO:0000256" key="3">
    <source>
        <dbReference type="ARBA" id="ARBA00022729"/>
    </source>
</evidence>
<keyword evidence="12" id="KW-1185">Reference proteome</keyword>
<gene>
    <name evidence="11" type="ORF">Ocin01_08056</name>
</gene>
<dbReference type="GO" id="GO:0005576">
    <property type="term" value="C:extracellular region"/>
    <property type="evidence" value="ECO:0007669"/>
    <property type="project" value="UniProtKB-SubCell"/>
</dbReference>
<evidence type="ECO:0000313" key="12">
    <source>
        <dbReference type="Proteomes" id="UP000094527"/>
    </source>
</evidence>
<feature type="region of interest" description="Disordered" evidence="6">
    <location>
        <begin position="120"/>
        <end position="155"/>
    </location>
</feature>
<dbReference type="Pfam" id="PF07648">
    <property type="entry name" value="Kazal_2"/>
    <property type="match status" value="1"/>
</dbReference>
<evidence type="ECO:0000256" key="2">
    <source>
        <dbReference type="ARBA" id="ARBA00022525"/>
    </source>
</evidence>
<comment type="subcellular location">
    <subcellularLocation>
        <location evidence="1">Secreted</location>
    </subcellularLocation>
</comment>
<feature type="domain" description="Ig-like" evidence="8">
    <location>
        <begin position="281"/>
        <end position="383"/>
    </location>
</feature>
<dbReference type="InterPro" id="IPR036058">
    <property type="entry name" value="Kazal_dom_sf"/>
</dbReference>
<keyword evidence="4" id="KW-1015">Disulfide bond</keyword>
<feature type="region of interest" description="Disordered" evidence="6">
    <location>
        <begin position="14"/>
        <end position="38"/>
    </location>
</feature>
<dbReference type="OrthoDB" id="5985519at2759"/>
<evidence type="ECO:0000256" key="5">
    <source>
        <dbReference type="ARBA" id="ARBA00023319"/>
    </source>
</evidence>
<dbReference type="Proteomes" id="UP000094527">
    <property type="component" value="Unassembled WGS sequence"/>
</dbReference>
<reference evidence="11 12" key="1">
    <citation type="journal article" date="2016" name="Genome Biol. Evol.">
        <title>Gene Family Evolution Reflects Adaptation to Soil Environmental Stressors in the Genome of the Collembolan Orchesella cincta.</title>
        <authorList>
            <person name="Faddeeva-Vakhrusheva A."/>
            <person name="Derks M.F."/>
            <person name="Anvar S.Y."/>
            <person name="Agamennone V."/>
            <person name="Suring W."/>
            <person name="Smit S."/>
            <person name="van Straalen N.M."/>
            <person name="Roelofs D."/>
        </authorList>
    </citation>
    <scope>NUCLEOTIDE SEQUENCE [LARGE SCALE GENOMIC DNA]</scope>
    <source>
        <tissue evidence="11">Mixed pool</tissue>
    </source>
</reference>
<evidence type="ECO:0000313" key="11">
    <source>
        <dbReference type="EMBL" id="ODM98612.1"/>
    </source>
</evidence>
<dbReference type="Gene3D" id="3.30.60.30">
    <property type="match status" value="1"/>
</dbReference>
<proteinExistence type="predicted"/>
<dbReference type="GO" id="GO:0005520">
    <property type="term" value="F:insulin-like growth factor binding"/>
    <property type="evidence" value="ECO:0007669"/>
    <property type="project" value="InterPro"/>
</dbReference>
<dbReference type="InterPro" id="IPR011390">
    <property type="entry name" value="IGFBP_rP_mac25"/>
</dbReference>
<keyword evidence="3" id="KW-0732">Signal</keyword>
<dbReference type="SUPFAM" id="SSF57184">
    <property type="entry name" value="Growth factor receptor domain"/>
    <property type="match status" value="1"/>
</dbReference>
<comment type="caution">
    <text evidence="11">The sequence shown here is derived from an EMBL/GenBank/DDBJ whole genome shotgun (WGS) entry which is preliminary data.</text>
</comment>
<dbReference type="InterPro" id="IPR003599">
    <property type="entry name" value="Ig_sub"/>
</dbReference>
<dbReference type="OMA" id="WIQIIAV"/>
<dbReference type="GO" id="GO:0001558">
    <property type="term" value="P:regulation of cell growth"/>
    <property type="evidence" value="ECO:0007669"/>
    <property type="project" value="InterPro"/>
</dbReference>
<feature type="domain" description="IGFBP N-terminal" evidence="9">
    <location>
        <begin position="155"/>
        <end position="240"/>
    </location>
</feature>
<dbReference type="PROSITE" id="PS50835">
    <property type="entry name" value="IG_LIKE"/>
    <property type="match status" value="1"/>
</dbReference>
<dbReference type="PANTHER" id="PTHR14186">
    <property type="entry name" value="INSULIN-LIKE GROWTH FACTOR BINDING PROTEIN-RELATED"/>
    <property type="match status" value="1"/>
</dbReference>
<keyword evidence="7" id="KW-0812">Transmembrane</keyword>
<dbReference type="InterPro" id="IPR003598">
    <property type="entry name" value="Ig_sub2"/>
</dbReference>
<dbReference type="PROSITE" id="PS51465">
    <property type="entry name" value="KAZAL_2"/>
    <property type="match status" value="1"/>
</dbReference>
<name>A0A1D2N013_ORCCI</name>
<dbReference type="InterPro" id="IPR036179">
    <property type="entry name" value="Ig-like_dom_sf"/>
</dbReference>
<feature type="compositionally biased region" description="Polar residues" evidence="6">
    <location>
        <begin position="19"/>
        <end position="38"/>
    </location>
</feature>
<keyword evidence="5" id="KW-0393">Immunoglobulin domain</keyword>
<dbReference type="SMART" id="SM00408">
    <property type="entry name" value="IGc2"/>
    <property type="match status" value="1"/>
</dbReference>
<keyword evidence="7" id="KW-1133">Transmembrane helix</keyword>
<accession>A0A1D2N013</accession>
<keyword evidence="2" id="KW-0964">Secreted</keyword>
<dbReference type="SMART" id="SM00121">
    <property type="entry name" value="IB"/>
    <property type="match status" value="1"/>
</dbReference>
<feature type="compositionally biased region" description="Basic residues" evidence="6">
    <location>
        <begin position="132"/>
        <end position="144"/>
    </location>
</feature>
<evidence type="ECO:0000259" key="9">
    <source>
        <dbReference type="PROSITE" id="PS51323"/>
    </source>
</evidence>
<dbReference type="InterPro" id="IPR007110">
    <property type="entry name" value="Ig-like_dom"/>
</dbReference>
<sequence>MGSLTSSSWRSSSLTFVSPQNQQHPTVRPLTSQSRFTSPSRSKMAKIGFIVVVVLLVMVVVGFVVGDTVSSSPGLGRQRARPKPKRRFSTSTAATVEELDTQSHPTTEFEGLASIDSRVEEQEVTEATTVKPKTRKTSRSHHTTSARVADSGAPGSEGCGLCDMSACKNPPESSCAVGLVLDRCSCCYVCGVGEGNRCYNASIPNLSYSMDVGMCGTGLSCLLRSDLDPSEPRESLCECREKKLVCGNDNQTYISECKIREAAHSNPGLAVGSWGPCVSAPWMPTAIENATVVEGDDVSLSCEVKAFPSAVIHWEFVSSTYNSGTKILPGDDSSVVVVVRGGPEQTMSTSWIQIIAVTNERQGMYYCVARNSEGVTRSPATVTIYNHGQAMPPQTSHN</sequence>
<dbReference type="EMBL" id="LJIJ01000339">
    <property type="protein sequence ID" value="ODM98612.1"/>
    <property type="molecule type" value="Genomic_DNA"/>
</dbReference>
<organism evidence="11 12">
    <name type="scientific">Orchesella cincta</name>
    <name type="common">Springtail</name>
    <name type="synonym">Podura cincta</name>
    <dbReference type="NCBI Taxonomy" id="48709"/>
    <lineage>
        <taxon>Eukaryota</taxon>
        <taxon>Metazoa</taxon>
        <taxon>Ecdysozoa</taxon>
        <taxon>Arthropoda</taxon>
        <taxon>Hexapoda</taxon>
        <taxon>Collembola</taxon>
        <taxon>Entomobryomorpha</taxon>
        <taxon>Entomobryoidea</taxon>
        <taxon>Orchesellidae</taxon>
        <taxon>Orchesellinae</taxon>
        <taxon>Orchesella</taxon>
    </lineage>
</organism>
<dbReference type="PROSITE" id="PS51323">
    <property type="entry name" value="IGFBP_N_2"/>
    <property type="match status" value="1"/>
</dbReference>
<evidence type="ECO:0000259" key="10">
    <source>
        <dbReference type="PROSITE" id="PS51465"/>
    </source>
</evidence>
<dbReference type="InterPro" id="IPR009030">
    <property type="entry name" value="Growth_fac_rcpt_cys_sf"/>
</dbReference>
<dbReference type="InterPro" id="IPR002350">
    <property type="entry name" value="Kazal_dom"/>
</dbReference>
<dbReference type="SMART" id="SM00409">
    <property type="entry name" value="IG"/>
    <property type="match status" value="1"/>
</dbReference>
<dbReference type="PANTHER" id="PTHR14186:SF19">
    <property type="entry name" value="INSULIN-LIKE GROWTH FACTOR-BINDING PROTEIN 7"/>
    <property type="match status" value="1"/>
</dbReference>
<evidence type="ECO:0000256" key="4">
    <source>
        <dbReference type="ARBA" id="ARBA00023157"/>
    </source>
</evidence>
<feature type="transmembrane region" description="Helical" evidence="7">
    <location>
        <begin position="44"/>
        <end position="65"/>
    </location>
</feature>
<feature type="region of interest" description="Disordered" evidence="6">
    <location>
        <begin position="70"/>
        <end position="92"/>
    </location>
</feature>
<dbReference type="SMART" id="SM00280">
    <property type="entry name" value="KAZAL"/>
    <property type="match status" value="1"/>
</dbReference>
<dbReference type="InterPro" id="IPR013783">
    <property type="entry name" value="Ig-like_fold"/>
</dbReference>
<dbReference type="SUPFAM" id="SSF48726">
    <property type="entry name" value="Immunoglobulin"/>
    <property type="match status" value="1"/>
</dbReference>
<evidence type="ECO:0000256" key="6">
    <source>
        <dbReference type="SAM" id="MobiDB-lite"/>
    </source>
</evidence>
<dbReference type="CDD" id="cd00104">
    <property type="entry name" value="KAZAL_FS"/>
    <property type="match status" value="1"/>
</dbReference>